<accession>W0ABF0</accession>
<dbReference type="HOGENOM" id="CLU_3239774_0_0_5"/>
<organism evidence="1 2">
    <name type="scientific">Sphingomonas sanxanigenens DSM 19645 = NX02</name>
    <dbReference type="NCBI Taxonomy" id="1123269"/>
    <lineage>
        <taxon>Bacteria</taxon>
        <taxon>Pseudomonadati</taxon>
        <taxon>Pseudomonadota</taxon>
        <taxon>Alphaproteobacteria</taxon>
        <taxon>Sphingomonadales</taxon>
        <taxon>Sphingomonadaceae</taxon>
        <taxon>Sphingomonas</taxon>
    </lineage>
</organism>
<dbReference type="EMBL" id="CP006644">
    <property type="protein sequence ID" value="AHE53638.1"/>
    <property type="molecule type" value="Genomic_DNA"/>
</dbReference>
<name>W0ABF0_9SPHN</name>
<dbReference type="AlphaFoldDB" id="W0ABF0"/>
<reference evidence="1 2" key="1">
    <citation type="submission" date="2013-07" db="EMBL/GenBank/DDBJ databases">
        <title>Completed genome of Sphingomonas sanxanigenens NX02.</title>
        <authorList>
            <person name="Ma T."/>
            <person name="Huang H."/>
            <person name="Wu M."/>
            <person name="Li X."/>
            <person name="Li G."/>
        </authorList>
    </citation>
    <scope>NUCLEOTIDE SEQUENCE [LARGE SCALE GENOMIC DNA]</scope>
    <source>
        <strain evidence="1 2">NX02</strain>
    </source>
</reference>
<proteinExistence type="predicted"/>
<dbReference type="Proteomes" id="UP000018851">
    <property type="component" value="Chromosome"/>
</dbReference>
<gene>
    <name evidence="1" type="ORF">NX02_09585</name>
</gene>
<dbReference type="KEGG" id="ssan:NX02_09585"/>
<evidence type="ECO:0000313" key="2">
    <source>
        <dbReference type="Proteomes" id="UP000018851"/>
    </source>
</evidence>
<protein>
    <submittedName>
        <fullName evidence="1">Uncharacterized protein</fullName>
    </submittedName>
</protein>
<sequence>MVYFTERVLTGELVTAKDLLIRALALLDEQEEHQVAYKSLIRN</sequence>
<evidence type="ECO:0000313" key="1">
    <source>
        <dbReference type="EMBL" id="AHE53638.1"/>
    </source>
</evidence>
<keyword evidence="2" id="KW-1185">Reference proteome</keyword>